<keyword evidence="1" id="KW-0378">Hydrolase</keyword>
<evidence type="ECO:0000313" key="1">
    <source>
        <dbReference type="EMBL" id="MBB4135360.1"/>
    </source>
</evidence>
<keyword evidence="1" id="KW-0255">Endonuclease</keyword>
<sequence>MKDSGIYTRKQLQARDYTDADLRRAVASGDLIRLRSGWFAARVHDATAAMAVRDGGVLACVSALTFYGLWVPPGSVHDLHLRRSPGMSGKTCACRPFHGPVRETVEAVDSIPLALKYGARCMGVDEWIAVCDSYLNTTRTSIEDLITAMGEVGATVCDLAYRTDPRSQSGTESIVRVRLRALGYDVVVQPRIAGVQWSDLRVGTLILECDSVLHHASREDYERDHHRDRRALVDGWLTMRLTYDDIVYGWAETLADIRAITQARRNRPRSRRDRAMVLKSVRSSAALDE</sequence>
<dbReference type="GO" id="GO:0004519">
    <property type="term" value="F:endonuclease activity"/>
    <property type="evidence" value="ECO:0007669"/>
    <property type="project" value="UniProtKB-KW"/>
</dbReference>
<name>A0A840F526_9ACTN</name>
<dbReference type="EMBL" id="JACIFP010000001">
    <property type="protein sequence ID" value="MBB4135360.1"/>
    <property type="molecule type" value="Genomic_DNA"/>
</dbReference>
<evidence type="ECO:0000313" key="2">
    <source>
        <dbReference type="Proteomes" id="UP000551501"/>
    </source>
</evidence>
<comment type="caution">
    <text evidence="1">The sequence shown here is derived from an EMBL/GenBank/DDBJ whole genome shotgun (WGS) entry which is preliminary data.</text>
</comment>
<protein>
    <submittedName>
        <fullName evidence="1">Very-short-patch-repair endonuclease</fullName>
    </submittedName>
</protein>
<dbReference type="AlphaFoldDB" id="A0A840F526"/>
<keyword evidence="2" id="KW-1185">Reference proteome</keyword>
<organism evidence="1 2">
    <name type="scientific">Gordonia humi</name>
    <dbReference type="NCBI Taxonomy" id="686429"/>
    <lineage>
        <taxon>Bacteria</taxon>
        <taxon>Bacillati</taxon>
        <taxon>Actinomycetota</taxon>
        <taxon>Actinomycetes</taxon>
        <taxon>Mycobacteriales</taxon>
        <taxon>Gordoniaceae</taxon>
        <taxon>Gordonia</taxon>
    </lineage>
</organism>
<proteinExistence type="predicted"/>
<dbReference type="Proteomes" id="UP000551501">
    <property type="component" value="Unassembled WGS sequence"/>
</dbReference>
<reference evidence="1 2" key="1">
    <citation type="submission" date="2020-08" db="EMBL/GenBank/DDBJ databases">
        <title>Sequencing the genomes of 1000 actinobacteria strains.</title>
        <authorList>
            <person name="Klenk H.-P."/>
        </authorList>
    </citation>
    <scope>NUCLEOTIDE SEQUENCE [LARGE SCALE GENOMIC DNA]</scope>
    <source>
        <strain evidence="1 2">DSM 45298</strain>
    </source>
</reference>
<accession>A0A840F526</accession>
<dbReference type="Gene3D" id="3.40.960.10">
    <property type="entry name" value="VSR Endonuclease"/>
    <property type="match status" value="1"/>
</dbReference>
<dbReference type="RefSeq" id="WP_183370409.1">
    <property type="nucleotide sequence ID" value="NZ_BAABHL010000127.1"/>
</dbReference>
<keyword evidence="1" id="KW-0540">Nuclease</keyword>
<gene>
    <name evidence="1" type="ORF">BKA16_001912</name>
</gene>